<sequence>MEKHTMIVTRKIQLLIDSEDPEVVKQAKGQLYQWQNICFRAANIIVSHQYVQEQVKDFFYLSEDIKLKLMDQKKDEKGMLQLSREGSAYQVLSRHFKGQVPMSMMTCLNHVLLSHFDKEKGAYWKGEQSLRNYKKNLPMPFNAAAITKFTKTENGRDFRFNFFKIPFRTYLGKDKSNKRLFLESIRTGDLKLLTSSLQLAKGKIFFLAAIKIDKEQHSLDPFIIAEVSLSIEHPVVVKIGKYQCVIGSKEEFLHRRLAIKAAISRLQKGSSFNRGGHGRKRKMRSLDDYWAMEKRYVEHKLHVYSKMLINFCLKHQAATILLVNQQAKEELTKEEPFLLQNWSYFSLKEKISYKAEKAGIQVIVE</sequence>
<keyword evidence="2" id="KW-1185">Reference proteome</keyword>
<evidence type="ECO:0008006" key="3">
    <source>
        <dbReference type="Google" id="ProtNLM"/>
    </source>
</evidence>
<gene>
    <name evidence="1" type="ORF">ACFOWA_15770</name>
</gene>
<organism evidence="1 2">
    <name type="scientific">Pedobacter lithocola</name>
    <dbReference type="NCBI Taxonomy" id="1908239"/>
    <lineage>
        <taxon>Bacteria</taxon>
        <taxon>Pseudomonadati</taxon>
        <taxon>Bacteroidota</taxon>
        <taxon>Sphingobacteriia</taxon>
        <taxon>Sphingobacteriales</taxon>
        <taxon>Sphingobacteriaceae</taxon>
        <taxon>Pedobacter</taxon>
    </lineage>
</organism>
<name>A0ABV8PEH7_9SPHI</name>
<evidence type="ECO:0000313" key="1">
    <source>
        <dbReference type="EMBL" id="MFC4212654.1"/>
    </source>
</evidence>
<accession>A0ABV8PEH7</accession>
<comment type="caution">
    <text evidence="1">The sequence shown here is derived from an EMBL/GenBank/DDBJ whole genome shotgun (WGS) entry which is preliminary data.</text>
</comment>
<evidence type="ECO:0000313" key="2">
    <source>
        <dbReference type="Proteomes" id="UP001595789"/>
    </source>
</evidence>
<reference evidence="2" key="1">
    <citation type="journal article" date="2019" name="Int. J. Syst. Evol. Microbiol.">
        <title>The Global Catalogue of Microorganisms (GCM) 10K type strain sequencing project: providing services to taxonomists for standard genome sequencing and annotation.</title>
        <authorList>
            <consortium name="The Broad Institute Genomics Platform"/>
            <consortium name="The Broad Institute Genome Sequencing Center for Infectious Disease"/>
            <person name="Wu L."/>
            <person name="Ma J."/>
        </authorList>
    </citation>
    <scope>NUCLEOTIDE SEQUENCE [LARGE SCALE GENOMIC DNA]</scope>
    <source>
        <strain evidence="2">CCM 8691</strain>
    </source>
</reference>
<dbReference type="EMBL" id="JBHSBW010000013">
    <property type="protein sequence ID" value="MFC4212654.1"/>
    <property type="molecule type" value="Genomic_DNA"/>
</dbReference>
<proteinExistence type="predicted"/>
<dbReference type="Proteomes" id="UP001595789">
    <property type="component" value="Unassembled WGS sequence"/>
</dbReference>
<dbReference type="RefSeq" id="WP_378986798.1">
    <property type="nucleotide sequence ID" value="NZ_JBHSBW010000013.1"/>
</dbReference>
<protein>
    <recommendedName>
        <fullName evidence="3">Transposase</fullName>
    </recommendedName>
</protein>